<evidence type="ECO:0008006" key="3">
    <source>
        <dbReference type="Google" id="ProtNLM"/>
    </source>
</evidence>
<keyword evidence="2" id="KW-1185">Reference proteome</keyword>
<evidence type="ECO:0000313" key="2">
    <source>
        <dbReference type="Proteomes" id="UP001596270"/>
    </source>
</evidence>
<proteinExistence type="predicted"/>
<dbReference type="Gene3D" id="3.40.1350.10">
    <property type="match status" value="1"/>
</dbReference>
<evidence type="ECO:0000313" key="1">
    <source>
        <dbReference type="EMBL" id="MFC6282874.1"/>
    </source>
</evidence>
<comment type="caution">
    <text evidence="1">The sequence shown here is derived from an EMBL/GenBank/DDBJ whole genome shotgun (WGS) entry which is preliminary data.</text>
</comment>
<sequence length="341" mass="39385">MKTNPHKPRSSILDEPRVLSSTLYPLEDFCARPHRDPPQTGKMTMQKLLRLIRAGYGQGHLHRYKSWLRVTKHDYSPVSNVGHMQSNIKGRLHHVRALSEARSAILLYWLGALDLRDQYPVWPWPHDHLSWGLDGQQRLPKLPGLMEIAREASIDHGVYLGTTLPYVATLDLVSTWRKADGGYYFVAHECKPRDLVFDADPLSRTKERLQLTRLYLKVAELRQHLVHIEDYPSRFFVNLDALRPTITKEHQEKIRISRGYGLLIEHCSRWAYEQPVNAVLTELVRRTAANLFELQALSHLALWHQDLDHDLREPLEPWVPLRPGGRALKASLLQEWSGASA</sequence>
<protein>
    <recommendedName>
        <fullName evidence="3">TnsA endonuclease N-terminal domain-containing protein</fullName>
    </recommendedName>
</protein>
<dbReference type="EMBL" id="JBHSRS010000080">
    <property type="protein sequence ID" value="MFC6282874.1"/>
    <property type="molecule type" value="Genomic_DNA"/>
</dbReference>
<name>A0ABW1TZ43_9BURK</name>
<dbReference type="InterPro" id="IPR011856">
    <property type="entry name" value="tRNA_endonuc-like_dom_sf"/>
</dbReference>
<dbReference type="InterPro" id="IPR011335">
    <property type="entry name" value="Restrct_endonuc-II-like"/>
</dbReference>
<dbReference type="SUPFAM" id="SSF52980">
    <property type="entry name" value="Restriction endonuclease-like"/>
    <property type="match status" value="1"/>
</dbReference>
<dbReference type="Proteomes" id="UP001596270">
    <property type="component" value="Unassembled WGS sequence"/>
</dbReference>
<reference evidence="2" key="1">
    <citation type="journal article" date="2019" name="Int. J. Syst. Evol. Microbiol.">
        <title>The Global Catalogue of Microorganisms (GCM) 10K type strain sequencing project: providing services to taxonomists for standard genome sequencing and annotation.</title>
        <authorList>
            <consortium name="The Broad Institute Genomics Platform"/>
            <consortium name="The Broad Institute Genome Sequencing Center for Infectious Disease"/>
            <person name="Wu L."/>
            <person name="Ma J."/>
        </authorList>
    </citation>
    <scope>NUCLEOTIDE SEQUENCE [LARGE SCALE GENOMIC DNA]</scope>
    <source>
        <strain evidence="2">CCUG 39402</strain>
    </source>
</reference>
<gene>
    <name evidence="1" type="ORF">ACFQND_16755</name>
</gene>
<dbReference type="RefSeq" id="WP_371439169.1">
    <property type="nucleotide sequence ID" value="NZ_JBHSRS010000080.1"/>
</dbReference>
<organism evidence="1 2">
    <name type="scientific">Polaromonas aquatica</name>
    <dbReference type="NCBI Taxonomy" id="332657"/>
    <lineage>
        <taxon>Bacteria</taxon>
        <taxon>Pseudomonadati</taxon>
        <taxon>Pseudomonadota</taxon>
        <taxon>Betaproteobacteria</taxon>
        <taxon>Burkholderiales</taxon>
        <taxon>Comamonadaceae</taxon>
        <taxon>Polaromonas</taxon>
    </lineage>
</organism>
<accession>A0ABW1TZ43</accession>